<keyword evidence="2" id="KW-1185">Reference proteome</keyword>
<dbReference type="Proteomes" id="UP001182991">
    <property type="component" value="Unassembled WGS sequence"/>
</dbReference>
<evidence type="ECO:0000313" key="1">
    <source>
        <dbReference type="EMBL" id="MDT0294277.1"/>
    </source>
</evidence>
<comment type="caution">
    <text evidence="1">The sequence shown here is derived from an EMBL/GenBank/DDBJ whole genome shotgun (WGS) entry which is preliminary data.</text>
</comment>
<proteinExistence type="predicted"/>
<protein>
    <submittedName>
        <fullName evidence="1">Uncharacterized protein</fullName>
    </submittedName>
</protein>
<accession>A0ABU2KHS7</accession>
<evidence type="ECO:0000313" key="2">
    <source>
        <dbReference type="Proteomes" id="UP001182991"/>
    </source>
</evidence>
<dbReference type="EMBL" id="JAVRBG010000005">
    <property type="protein sequence ID" value="MDT0294277.1"/>
    <property type="molecule type" value="Genomic_DNA"/>
</dbReference>
<name>A0ABU2KHS7_9FLAO</name>
<dbReference type="RefSeq" id="WP_311401231.1">
    <property type="nucleotide sequence ID" value="NZ_JAVRBG010000005.1"/>
</dbReference>
<organism evidence="1 2">
    <name type="scientific">Mesonia ostreae</name>
    <dbReference type="NCBI Taxonomy" id="861110"/>
    <lineage>
        <taxon>Bacteria</taxon>
        <taxon>Pseudomonadati</taxon>
        <taxon>Bacteroidota</taxon>
        <taxon>Flavobacteriia</taxon>
        <taxon>Flavobacteriales</taxon>
        <taxon>Flavobacteriaceae</taxon>
        <taxon>Mesonia</taxon>
    </lineage>
</organism>
<gene>
    <name evidence="1" type="ORF">RLT85_06490</name>
</gene>
<reference evidence="2" key="1">
    <citation type="submission" date="2023-07" db="EMBL/GenBank/DDBJ databases">
        <title>Isolating and identifying novel microbial strains from the Mariana Trench.</title>
        <authorList>
            <person name="Fu H."/>
        </authorList>
    </citation>
    <scope>NUCLEOTIDE SEQUENCE [LARGE SCALE GENOMIC DNA]</scope>
    <source>
        <strain evidence="2">T-y2</strain>
    </source>
</reference>
<sequence length="65" mass="7948">MMYWGSKSYASIIKANQNFYTKLKAFQPQLKPIVLNKKHVPMVIQYFWPWSKRYDEILDFMKKTK</sequence>